<protein>
    <submittedName>
        <fullName evidence="1">Uncharacterized protein</fullName>
    </submittedName>
</protein>
<dbReference type="Proteomes" id="UP001153365">
    <property type="component" value="Unassembled WGS sequence"/>
</dbReference>
<evidence type="ECO:0000313" key="2">
    <source>
        <dbReference type="Proteomes" id="UP001153365"/>
    </source>
</evidence>
<dbReference type="AlphaFoldDB" id="A0AAV0AR40"/>
<evidence type="ECO:0000313" key="1">
    <source>
        <dbReference type="EMBL" id="CAH7671003.1"/>
    </source>
</evidence>
<accession>A0AAV0AR40</accession>
<reference evidence="1" key="1">
    <citation type="submission" date="2022-06" db="EMBL/GenBank/DDBJ databases">
        <authorList>
            <consortium name="SYNGENTA / RWTH Aachen University"/>
        </authorList>
    </citation>
    <scope>NUCLEOTIDE SEQUENCE</scope>
</reference>
<gene>
    <name evidence="1" type="ORF">PPACK8108_LOCUS5751</name>
</gene>
<sequence length="56" mass="6805">MFKDFCRKKLWQRLRRLQASKDVGWQDRRIEATGGGLQCKRFSKEEELKEEEDMVN</sequence>
<organism evidence="1 2">
    <name type="scientific">Phakopsora pachyrhizi</name>
    <name type="common">Asian soybean rust disease fungus</name>
    <dbReference type="NCBI Taxonomy" id="170000"/>
    <lineage>
        <taxon>Eukaryota</taxon>
        <taxon>Fungi</taxon>
        <taxon>Dikarya</taxon>
        <taxon>Basidiomycota</taxon>
        <taxon>Pucciniomycotina</taxon>
        <taxon>Pucciniomycetes</taxon>
        <taxon>Pucciniales</taxon>
        <taxon>Phakopsoraceae</taxon>
        <taxon>Phakopsora</taxon>
    </lineage>
</organism>
<dbReference type="EMBL" id="CALTRL010001113">
    <property type="protein sequence ID" value="CAH7671003.1"/>
    <property type="molecule type" value="Genomic_DNA"/>
</dbReference>
<name>A0AAV0AR40_PHAPC</name>
<comment type="caution">
    <text evidence="1">The sequence shown here is derived from an EMBL/GenBank/DDBJ whole genome shotgun (WGS) entry which is preliminary data.</text>
</comment>
<keyword evidence="2" id="KW-1185">Reference proteome</keyword>
<proteinExistence type="predicted"/>